<organism evidence="9 10">
    <name type="scientific">Fulvitalea axinellae</name>
    <dbReference type="NCBI Taxonomy" id="1182444"/>
    <lineage>
        <taxon>Bacteria</taxon>
        <taxon>Pseudomonadati</taxon>
        <taxon>Bacteroidota</taxon>
        <taxon>Cytophagia</taxon>
        <taxon>Cytophagales</taxon>
        <taxon>Persicobacteraceae</taxon>
        <taxon>Fulvitalea</taxon>
    </lineage>
</organism>
<dbReference type="SUPFAM" id="SSF56954">
    <property type="entry name" value="Outer membrane efflux proteins (OEP)"/>
    <property type="match status" value="1"/>
</dbReference>
<comment type="similarity">
    <text evidence="2">Belongs to the outer membrane factor (OMF) (TC 1.B.17) family.</text>
</comment>
<gene>
    <name evidence="9" type="ORF">FUAX_20330</name>
</gene>
<dbReference type="InterPro" id="IPR003423">
    <property type="entry name" value="OMP_efflux"/>
</dbReference>
<evidence type="ECO:0000256" key="6">
    <source>
        <dbReference type="ARBA" id="ARBA00023136"/>
    </source>
</evidence>
<evidence type="ECO:0000256" key="2">
    <source>
        <dbReference type="ARBA" id="ARBA00007613"/>
    </source>
</evidence>
<name>A0AAU9CKU9_9BACT</name>
<accession>A0AAU9CKU9</accession>
<evidence type="ECO:0000256" key="8">
    <source>
        <dbReference type="SAM" id="SignalP"/>
    </source>
</evidence>
<dbReference type="RefSeq" id="WP_338391197.1">
    <property type="nucleotide sequence ID" value="NZ_AP025314.1"/>
</dbReference>
<dbReference type="AlphaFoldDB" id="A0AAU9CKU9"/>
<dbReference type="PANTHER" id="PTHR30026:SF20">
    <property type="entry name" value="OUTER MEMBRANE PROTEIN TOLC"/>
    <property type="match status" value="1"/>
</dbReference>
<dbReference type="KEGG" id="fax:FUAX_20330"/>
<protein>
    <submittedName>
        <fullName evidence="9">Membrane protein</fullName>
    </submittedName>
</protein>
<dbReference type="Gene3D" id="1.20.1600.10">
    <property type="entry name" value="Outer membrane efflux proteins (OEP)"/>
    <property type="match status" value="1"/>
</dbReference>
<dbReference type="PANTHER" id="PTHR30026">
    <property type="entry name" value="OUTER MEMBRANE PROTEIN TOLC"/>
    <property type="match status" value="1"/>
</dbReference>
<dbReference type="Proteomes" id="UP001348817">
    <property type="component" value="Chromosome"/>
</dbReference>
<dbReference type="EMBL" id="AP025314">
    <property type="protein sequence ID" value="BDD09601.1"/>
    <property type="molecule type" value="Genomic_DNA"/>
</dbReference>
<reference evidence="9 10" key="1">
    <citation type="submission" date="2021-12" db="EMBL/GenBank/DDBJ databases">
        <title>Genome sequencing of bacteria with rrn-lacking chromosome and rrn-plasmid.</title>
        <authorList>
            <person name="Anda M."/>
            <person name="Iwasaki W."/>
        </authorList>
    </citation>
    <scope>NUCLEOTIDE SEQUENCE [LARGE SCALE GENOMIC DNA]</scope>
    <source>
        <strain evidence="9 10">DSM 100852</strain>
    </source>
</reference>
<dbReference type="GO" id="GO:0009279">
    <property type="term" value="C:cell outer membrane"/>
    <property type="evidence" value="ECO:0007669"/>
    <property type="project" value="UniProtKB-SubCell"/>
</dbReference>
<dbReference type="GO" id="GO:0015562">
    <property type="term" value="F:efflux transmembrane transporter activity"/>
    <property type="evidence" value="ECO:0007669"/>
    <property type="project" value="InterPro"/>
</dbReference>
<keyword evidence="8" id="KW-0732">Signal</keyword>
<dbReference type="GO" id="GO:0015288">
    <property type="term" value="F:porin activity"/>
    <property type="evidence" value="ECO:0007669"/>
    <property type="project" value="TreeGrafter"/>
</dbReference>
<evidence type="ECO:0000256" key="1">
    <source>
        <dbReference type="ARBA" id="ARBA00004442"/>
    </source>
</evidence>
<sequence length="431" mass="48842">MKTRIIFALALFAFSATGAWAQEALSLSQAIEIGLGQNYDIKISGQQEEVAGLQNTWGNAGMFPTLDFQASLTENWSGEDLERRNETIDPGLRMNWTVFNGFSVRINKARLAELEELSAGNTQVVIENTIKDIITTYYQALLEQERTAVAEKLAKLSSDRYHYTERQREIGTKVTYDLLQSQNAWLQDKSNLLQQRVNYKNAVRRLNFVMGIKEDKEYVLTEKFEFQAPDYSFGDLEEKMLSSNSTLKNQYIQQRLNRNSIRQAKSALYPRLSVGGGINKRYYPTAEDQGEIPAVKDDWGANVALTLSYNIFNGGNRKRAIEIAKINTEIGDIQTEQLGHSLSNQLAQNFDSYKVQDEILHLAIENQKAAELNLKLSEQRYKSGNINSFNLRDIEIAYLNASNSKLSAIYQLISIHSELLRMTGGIISQSE</sequence>
<proteinExistence type="inferred from homology"/>
<evidence type="ECO:0000256" key="3">
    <source>
        <dbReference type="ARBA" id="ARBA00022448"/>
    </source>
</evidence>
<keyword evidence="6" id="KW-0472">Membrane</keyword>
<keyword evidence="4" id="KW-1134">Transmembrane beta strand</keyword>
<evidence type="ECO:0000256" key="7">
    <source>
        <dbReference type="ARBA" id="ARBA00023237"/>
    </source>
</evidence>
<evidence type="ECO:0000256" key="5">
    <source>
        <dbReference type="ARBA" id="ARBA00022692"/>
    </source>
</evidence>
<dbReference type="InterPro" id="IPR051906">
    <property type="entry name" value="TolC-like"/>
</dbReference>
<evidence type="ECO:0000256" key="4">
    <source>
        <dbReference type="ARBA" id="ARBA00022452"/>
    </source>
</evidence>
<keyword evidence="10" id="KW-1185">Reference proteome</keyword>
<dbReference type="GO" id="GO:1990281">
    <property type="term" value="C:efflux pump complex"/>
    <property type="evidence" value="ECO:0007669"/>
    <property type="project" value="TreeGrafter"/>
</dbReference>
<keyword evidence="5" id="KW-0812">Transmembrane</keyword>
<feature type="chain" id="PRO_5043605644" evidence="8">
    <location>
        <begin position="22"/>
        <end position="431"/>
    </location>
</feature>
<evidence type="ECO:0000313" key="10">
    <source>
        <dbReference type="Proteomes" id="UP001348817"/>
    </source>
</evidence>
<evidence type="ECO:0000313" key="9">
    <source>
        <dbReference type="EMBL" id="BDD09601.1"/>
    </source>
</evidence>
<keyword evidence="7" id="KW-0998">Cell outer membrane</keyword>
<feature type="signal peptide" evidence="8">
    <location>
        <begin position="1"/>
        <end position="21"/>
    </location>
</feature>
<keyword evidence="3" id="KW-0813">Transport</keyword>
<comment type="subcellular location">
    <subcellularLocation>
        <location evidence="1">Cell outer membrane</location>
    </subcellularLocation>
</comment>
<dbReference type="Pfam" id="PF02321">
    <property type="entry name" value="OEP"/>
    <property type="match status" value="2"/>
</dbReference>